<evidence type="ECO:0000259" key="18">
    <source>
        <dbReference type="Pfam" id="PF07715"/>
    </source>
</evidence>
<dbReference type="Pfam" id="PF07715">
    <property type="entry name" value="Plug"/>
    <property type="match status" value="1"/>
</dbReference>
<keyword evidence="3 14" id="KW-0813">Transport</keyword>
<keyword evidence="9" id="KW-0406">Ion transport</keyword>
<dbReference type="SUPFAM" id="SSF56935">
    <property type="entry name" value="Porins"/>
    <property type="match status" value="1"/>
</dbReference>
<dbReference type="GO" id="GO:0038023">
    <property type="term" value="F:signaling receptor activity"/>
    <property type="evidence" value="ECO:0007669"/>
    <property type="project" value="InterPro"/>
</dbReference>
<dbReference type="PANTHER" id="PTHR32552">
    <property type="entry name" value="FERRICHROME IRON RECEPTOR-RELATED"/>
    <property type="match status" value="1"/>
</dbReference>
<dbReference type="InterPro" id="IPR036942">
    <property type="entry name" value="Beta-barrel_TonB_sf"/>
</dbReference>
<dbReference type="InterPro" id="IPR037066">
    <property type="entry name" value="Plug_dom_sf"/>
</dbReference>
<organism evidence="19 20">
    <name type="scientific">Rheinheimera mesophila</name>
    <dbReference type="NCBI Taxonomy" id="1547515"/>
    <lineage>
        <taxon>Bacteria</taxon>
        <taxon>Pseudomonadati</taxon>
        <taxon>Pseudomonadota</taxon>
        <taxon>Gammaproteobacteria</taxon>
        <taxon>Chromatiales</taxon>
        <taxon>Chromatiaceae</taxon>
        <taxon>Rheinheimera</taxon>
    </lineage>
</organism>
<dbReference type="OrthoDB" id="127311at2"/>
<keyword evidence="10 15" id="KW-0798">TonB box</keyword>
<evidence type="ECO:0000313" key="20">
    <source>
        <dbReference type="Proteomes" id="UP000276260"/>
    </source>
</evidence>
<dbReference type="InterPro" id="IPR000531">
    <property type="entry name" value="Beta-barrel_TonB"/>
</dbReference>
<evidence type="ECO:0000256" key="11">
    <source>
        <dbReference type="ARBA" id="ARBA00023136"/>
    </source>
</evidence>
<evidence type="ECO:0000256" key="10">
    <source>
        <dbReference type="ARBA" id="ARBA00023077"/>
    </source>
</evidence>
<name>A0A3P3QGK4_9GAMM</name>
<gene>
    <name evidence="19" type="ORF">EIK76_13845</name>
</gene>
<evidence type="ECO:0000256" key="2">
    <source>
        <dbReference type="ARBA" id="ARBA00009810"/>
    </source>
</evidence>
<feature type="signal peptide" evidence="16">
    <location>
        <begin position="1"/>
        <end position="27"/>
    </location>
</feature>
<feature type="domain" description="TonB-dependent receptor-like beta-barrel" evidence="17">
    <location>
        <begin position="237"/>
        <end position="690"/>
    </location>
</feature>
<keyword evidence="4 14" id="KW-1134">Transmembrane beta strand</keyword>
<dbReference type="RefSeq" id="WP_046518486.1">
    <property type="nucleotide sequence ID" value="NZ_LAVS01000002.1"/>
</dbReference>
<keyword evidence="11 14" id="KW-0472">Membrane</keyword>
<dbReference type="Gene3D" id="2.170.130.10">
    <property type="entry name" value="TonB-dependent receptor, plug domain"/>
    <property type="match status" value="1"/>
</dbReference>
<dbReference type="AlphaFoldDB" id="A0A3P3QGK4"/>
<evidence type="ECO:0000256" key="13">
    <source>
        <dbReference type="ARBA" id="ARBA00023237"/>
    </source>
</evidence>
<proteinExistence type="inferred from homology"/>
<evidence type="ECO:0000256" key="5">
    <source>
        <dbReference type="ARBA" id="ARBA00022496"/>
    </source>
</evidence>
<dbReference type="PROSITE" id="PS51257">
    <property type="entry name" value="PROKAR_LIPOPROTEIN"/>
    <property type="match status" value="1"/>
</dbReference>
<evidence type="ECO:0000256" key="16">
    <source>
        <dbReference type="SAM" id="SignalP"/>
    </source>
</evidence>
<dbReference type="CDD" id="cd01347">
    <property type="entry name" value="ligand_gated_channel"/>
    <property type="match status" value="1"/>
</dbReference>
<dbReference type="Pfam" id="PF00593">
    <property type="entry name" value="TonB_dep_Rec_b-barrel"/>
    <property type="match status" value="1"/>
</dbReference>
<keyword evidence="6 14" id="KW-0812">Transmembrane</keyword>
<evidence type="ECO:0000256" key="12">
    <source>
        <dbReference type="ARBA" id="ARBA00023170"/>
    </source>
</evidence>
<dbReference type="InterPro" id="IPR012910">
    <property type="entry name" value="Plug_dom"/>
</dbReference>
<comment type="caution">
    <text evidence="19">The sequence shown here is derived from an EMBL/GenBank/DDBJ whole genome shotgun (WGS) entry which is preliminary data.</text>
</comment>
<protein>
    <submittedName>
        <fullName evidence="19">TonB-dependent siderophore receptor</fullName>
    </submittedName>
</protein>
<evidence type="ECO:0000256" key="7">
    <source>
        <dbReference type="ARBA" id="ARBA00022729"/>
    </source>
</evidence>
<evidence type="ECO:0000256" key="9">
    <source>
        <dbReference type="ARBA" id="ARBA00023065"/>
    </source>
</evidence>
<dbReference type="Proteomes" id="UP000276260">
    <property type="component" value="Unassembled WGS sequence"/>
</dbReference>
<dbReference type="PANTHER" id="PTHR32552:SF68">
    <property type="entry name" value="FERRICHROME OUTER MEMBRANE TRANSPORTER_PHAGE RECEPTOR"/>
    <property type="match status" value="1"/>
</dbReference>
<keyword evidence="7 16" id="KW-0732">Signal</keyword>
<dbReference type="InterPro" id="IPR039426">
    <property type="entry name" value="TonB-dep_rcpt-like"/>
</dbReference>
<evidence type="ECO:0000256" key="15">
    <source>
        <dbReference type="RuleBase" id="RU003357"/>
    </source>
</evidence>
<evidence type="ECO:0000256" key="3">
    <source>
        <dbReference type="ARBA" id="ARBA00022448"/>
    </source>
</evidence>
<evidence type="ECO:0000256" key="4">
    <source>
        <dbReference type="ARBA" id="ARBA00022452"/>
    </source>
</evidence>
<keyword evidence="20" id="KW-1185">Reference proteome</keyword>
<comment type="similarity">
    <text evidence="2 14 15">Belongs to the TonB-dependent receptor family.</text>
</comment>
<evidence type="ECO:0000256" key="1">
    <source>
        <dbReference type="ARBA" id="ARBA00004571"/>
    </source>
</evidence>
<comment type="subcellular location">
    <subcellularLocation>
        <location evidence="1 14">Cell outer membrane</location>
        <topology evidence="1 14">Multi-pass membrane protein</topology>
    </subcellularLocation>
</comment>
<evidence type="ECO:0000256" key="14">
    <source>
        <dbReference type="PROSITE-ProRule" id="PRU01360"/>
    </source>
</evidence>
<keyword evidence="5" id="KW-0410">Iron transport</keyword>
<dbReference type="GO" id="GO:0015891">
    <property type="term" value="P:siderophore transport"/>
    <property type="evidence" value="ECO:0007669"/>
    <property type="project" value="InterPro"/>
</dbReference>
<dbReference type="Gene3D" id="2.40.170.20">
    <property type="entry name" value="TonB-dependent receptor, beta-barrel domain"/>
    <property type="match status" value="1"/>
</dbReference>
<feature type="domain" description="TonB-dependent receptor plug" evidence="18">
    <location>
        <begin position="64"/>
        <end position="164"/>
    </location>
</feature>
<evidence type="ECO:0000313" key="19">
    <source>
        <dbReference type="EMBL" id="RRJ19530.1"/>
    </source>
</evidence>
<dbReference type="NCBIfam" id="TIGR01783">
    <property type="entry name" value="TonB-siderophor"/>
    <property type="match status" value="1"/>
</dbReference>
<keyword evidence="8" id="KW-0408">Iron</keyword>
<feature type="chain" id="PRO_5018602936" evidence="16">
    <location>
        <begin position="28"/>
        <end position="721"/>
    </location>
</feature>
<evidence type="ECO:0000256" key="8">
    <source>
        <dbReference type="ARBA" id="ARBA00023004"/>
    </source>
</evidence>
<sequence>MSLFKLHKMSLVALAVATGCYSTSLLADDSKAKAEEEIEVITVKSTSGLISYVSASGAKSDTPIIETPLSVSVLTEERIADLGALTVQDALGYVSGLYNGPYGLDTRGDWSVIRGVSPVQYLDGLKSLFGYYNNVRTEPFGLSQIEILKGPSSVLYGQGSIGGIVNLVSKKPEAATSGQLWAQLGNYSRKQLAGDITGSLTEDETLQGRLVGVWRDSDTQTDFVPDNSKALAPSFSWQASDDTKVTVLGNWQEKESGSSTQFFPHKGTILPNEFGQIPSNRFVSEPGFDRYDTEQQAATVIIEHSLTDDWDLRVASRYSDSHADYDTMYGWPPVLQADNRTISRVAYVSNADARAITSDAQLHGNLQTGVVEHQLVMGFDYQNAYTDNDSFYSPTGGGLLDLYNPVYGQVTDLPTDADAVDYAATKVYQSGLYLQDTMKIADTWMLSAALRRDRTVSRTERADAQLQYATTGRLGLMYLMEGGVSPYISYSESFEPLLGSDAYGKAFQPKTGEQWEAGVKYQPDNTEHLLTAAVYQIKEQNRTTTLAADQLNDPDLINPNGQIQGGEVTAKGVELEAQLAWQQLDVYASYAYTDAYVSQSNTLGEKGAALSAVPEQQASVWATWRLAMLDGLKLGGGVRHVGKTSDGSAYVAMNGVVLNDPLLTPSYTLFDAMLGYELGDYDLSLQVQNLTDKTVITSCLVRGDCFYGQRRSVSANLRYKF</sequence>
<dbReference type="PROSITE" id="PS52016">
    <property type="entry name" value="TONB_DEPENDENT_REC_3"/>
    <property type="match status" value="1"/>
</dbReference>
<keyword evidence="12 19" id="KW-0675">Receptor</keyword>
<dbReference type="GO" id="GO:0015344">
    <property type="term" value="F:siderophore uptake transmembrane transporter activity"/>
    <property type="evidence" value="ECO:0007669"/>
    <property type="project" value="TreeGrafter"/>
</dbReference>
<dbReference type="InterPro" id="IPR010105">
    <property type="entry name" value="TonB_sidphr_rcpt"/>
</dbReference>
<evidence type="ECO:0000259" key="17">
    <source>
        <dbReference type="Pfam" id="PF00593"/>
    </source>
</evidence>
<accession>A0A3P3QGK4</accession>
<dbReference type="EMBL" id="RRCF01000004">
    <property type="protein sequence ID" value="RRJ19530.1"/>
    <property type="molecule type" value="Genomic_DNA"/>
</dbReference>
<dbReference type="GO" id="GO:0009279">
    <property type="term" value="C:cell outer membrane"/>
    <property type="evidence" value="ECO:0007669"/>
    <property type="project" value="UniProtKB-SubCell"/>
</dbReference>
<evidence type="ECO:0000256" key="6">
    <source>
        <dbReference type="ARBA" id="ARBA00022692"/>
    </source>
</evidence>
<reference evidence="19 20" key="1">
    <citation type="submission" date="2018-11" db="EMBL/GenBank/DDBJ databases">
        <title>Draft genome analysis of Rheinheimera mesophila isolated from an industrial waste site.</title>
        <authorList>
            <person name="Yu Q."/>
            <person name="Qi Y."/>
            <person name="Zhang H."/>
            <person name="Lu Y."/>
            <person name="Pu J."/>
        </authorList>
    </citation>
    <scope>NUCLEOTIDE SEQUENCE [LARGE SCALE GENOMIC DNA]</scope>
    <source>
        <strain evidence="19 20">IITR13</strain>
    </source>
</reference>
<keyword evidence="13 14" id="KW-0998">Cell outer membrane</keyword>